<feature type="chain" id="PRO_5041430938" evidence="2">
    <location>
        <begin position="29"/>
        <end position="165"/>
    </location>
</feature>
<keyword evidence="4" id="KW-1185">Reference proteome</keyword>
<dbReference type="Proteomes" id="UP001268683">
    <property type="component" value="Chromosome"/>
</dbReference>
<dbReference type="EMBL" id="CP123872">
    <property type="protein sequence ID" value="WND01832.1"/>
    <property type="molecule type" value="Genomic_DNA"/>
</dbReference>
<dbReference type="SUPFAM" id="SSF48452">
    <property type="entry name" value="TPR-like"/>
    <property type="match status" value="1"/>
</dbReference>
<sequence length="165" mass="17990">MFTLTAVKTTITTLALSGSLFLTNAALAHDNSLHVTVQPNADLKSGTIALQKGDYKKAYSKLKRASRINLAPAHKANAYNNLCVAEQNLGKFEDAISSCKAALKHDRQNWRANLNLGVIYIILEQPEKAMTYLSKAKKQQANVATINRLIAKASTAIEMKSFAAK</sequence>
<evidence type="ECO:0000256" key="1">
    <source>
        <dbReference type="ARBA" id="ARBA00022737"/>
    </source>
</evidence>
<dbReference type="InterPro" id="IPR011990">
    <property type="entry name" value="TPR-like_helical_dom_sf"/>
</dbReference>
<proteinExistence type="predicted"/>
<dbReference type="KEGG" id="tmk:QGN29_09745"/>
<accession>A0AA52EAP7</accession>
<feature type="signal peptide" evidence="2">
    <location>
        <begin position="1"/>
        <end position="28"/>
    </location>
</feature>
<dbReference type="Pfam" id="PF14559">
    <property type="entry name" value="TPR_19"/>
    <property type="match status" value="1"/>
</dbReference>
<dbReference type="AlphaFoldDB" id="A0AA52EAP7"/>
<dbReference type="RefSeq" id="WP_310797662.1">
    <property type="nucleotide sequence ID" value="NZ_CP123872.1"/>
</dbReference>
<evidence type="ECO:0000256" key="2">
    <source>
        <dbReference type="SAM" id="SignalP"/>
    </source>
</evidence>
<evidence type="ECO:0000313" key="3">
    <source>
        <dbReference type="EMBL" id="WND01832.1"/>
    </source>
</evidence>
<evidence type="ECO:0000313" key="4">
    <source>
        <dbReference type="Proteomes" id="UP001268683"/>
    </source>
</evidence>
<gene>
    <name evidence="3" type="ORF">QGN29_09745</name>
</gene>
<protein>
    <submittedName>
        <fullName evidence="3">Tetratricopeptide repeat protein</fullName>
    </submittedName>
</protein>
<dbReference type="SMART" id="SM00028">
    <property type="entry name" value="TPR"/>
    <property type="match status" value="2"/>
</dbReference>
<name>A0AA52EAP7_9PROT</name>
<reference evidence="3" key="1">
    <citation type="submission" date="2023-04" db="EMBL/GenBank/DDBJ databases">
        <title>Complete genome sequence of Temperatibacter marinus.</title>
        <authorList>
            <person name="Rong J.-C."/>
            <person name="Yi M.-L."/>
            <person name="Zhao Q."/>
        </authorList>
    </citation>
    <scope>NUCLEOTIDE SEQUENCE</scope>
    <source>
        <strain evidence="3">NBRC 110045</strain>
    </source>
</reference>
<keyword evidence="2" id="KW-0732">Signal</keyword>
<dbReference type="InterPro" id="IPR019734">
    <property type="entry name" value="TPR_rpt"/>
</dbReference>
<dbReference type="PANTHER" id="PTHR45188:SF2">
    <property type="entry name" value="DNAJ HOMOLOG SUBFAMILY C MEMBER 7"/>
    <property type="match status" value="1"/>
</dbReference>
<dbReference type="PANTHER" id="PTHR45188">
    <property type="entry name" value="DNAJ PROTEIN P58IPK HOMOLOG"/>
    <property type="match status" value="1"/>
</dbReference>
<organism evidence="3 4">
    <name type="scientific">Temperatibacter marinus</name>
    <dbReference type="NCBI Taxonomy" id="1456591"/>
    <lineage>
        <taxon>Bacteria</taxon>
        <taxon>Pseudomonadati</taxon>
        <taxon>Pseudomonadota</taxon>
        <taxon>Alphaproteobacteria</taxon>
        <taxon>Kordiimonadales</taxon>
        <taxon>Temperatibacteraceae</taxon>
        <taxon>Temperatibacter</taxon>
    </lineage>
</organism>
<dbReference type="Gene3D" id="1.25.40.10">
    <property type="entry name" value="Tetratricopeptide repeat domain"/>
    <property type="match status" value="1"/>
</dbReference>
<keyword evidence="1" id="KW-0677">Repeat</keyword>